<keyword evidence="1" id="KW-0472">Membrane</keyword>
<gene>
    <name evidence="2" type="ORF">COMA2_190041</name>
</gene>
<keyword evidence="3" id="KW-1185">Reference proteome</keyword>
<organism evidence="2 3">
    <name type="scientific">Candidatus Nitrospira nitrificans</name>
    <dbReference type="NCBI Taxonomy" id="1742973"/>
    <lineage>
        <taxon>Bacteria</taxon>
        <taxon>Pseudomonadati</taxon>
        <taxon>Nitrospirota</taxon>
        <taxon>Nitrospiria</taxon>
        <taxon>Nitrospirales</taxon>
        <taxon>Nitrospiraceae</taxon>
        <taxon>Nitrospira</taxon>
    </lineage>
</organism>
<evidence type="ECO:0000313" key="2">
    <source>
        <dbReference type="EMBL" id="CUS34827.1"/>
    </source>
</evidence>
<dbReference type="Proteomes" id="UP000198736">
    <property type="component" value="Unassembled WGS sequence"/>
</dbReference>
<keyword evidence="1" id="KW-1133">Transmembrane helix</keyword>
<name>A0A0S4LFV1_9BACT</name>
<proteinExistence type="predicted"/>
<evidence type="ECO:0000256" key="1">
    <source>
        <dbReference type="SAM" id="Phobius"/>
    </source>
</evidence>
<reference evidence="3" key="1">
    <citation type="submission" date="2015-10" db="EMBL/GenBank/DDBJ databases">
        <authorList>
            <person name="Luecker S."/>
            <person name="Luecker S."/>
        </authorList>
    </citation>
    <scope>NUCLEOTIDE SEQUENCE [LARGE SCALE GENOMIC DNA]</scope>
</reference>
<evidence type="ECO:0000313" key="3">
    <source>
        <dbReference type="Proteomes" id="UP000198736"/>
    </source>
</evidence>
<keyword evidence="1" id="KW-0812">Transmembrane</keyword>
<dbReference type="AlphaFoldDB" id="A0A0S4LFV1"/>
<feature type="transmembrane region" description="Helical" evidence="1">
    <location>
        <begin position="21"/>
        <end position="44"/>
    </location>
</feature>
<accession>A0A0S4LFV1</accession>
<sequence length="45" mass="4709">MKSADSDSKSNPNPPDSRVTLEAIISVGVVGWLVIGIVLMGLGVW</sequence>
<protein>
    <submittedName>
        <fullName evidence="2">Uncharacterized protein</fullName>
    </submittedName>
</protein>
<dbReference type="EMBL" id="CZPZ01000011">
    <property type="protein sequence ID" value="CUS34827.1"/>
    <property type="molecule type" value="Genomic_DNA"/>
</dbReference>